<keyword evidence="3" id="KW-0808">Transferase</keyword>
<dbReference type="Gene3D" id="3.30.200.20">
    <property type="entry name" value="Phosphorylase Kinase, domain 1"/>
    <property type="match status" value="1"/>
</dbReference>
<dbReference type="GO" id="GO:0016301">
    <property type="term" value="F:kinase activity"/>
    <property type="evidence" value="ECO:0007669"/>
    <property type="project" value="UniProtKB-UniRule"/>
</dbReference>
<dbReference type="PANTHER" id="PTHR12149">
    <property type="entry name" value="FRUCTOSAMINE 3 KINASE-RELATED PROTEIN"/>
    <property type="match status" value="1"/>
</dbReference>
<sequence>MRGNVLEKISDDISKELGVPFKASFSSRGSGGGSGASVGTITDSAGSGHKFFCKSGDAADFDMLRAEYLGLKEMYETRTIRVPRPICTGLVGNQSYAVFEYLAMGVSRGAESAREMGRGLAKMHLCHSKTGKFGFHIDNTIGATPQPNGWMDSWPEFWDERRLGHMLRLCEQQGAKYPQAKELREKVKAVLSEADVKPSLVHGDLWTGNAGYTADGEGCIFDPATYYGHSEVDLAMSELFGSLPGGFYAGYHEVIPQQPGHEQRKVIYNMYHMLNHYVLFGGGYWGSAVTMMNKVMNMA</sequence>
<evidence type="ECO:0000313" key="4">
    <source>
        <dbReference type="EMBL" id="KAG5180102.1"/>
    </source>
</evidence>
<dbReference type="OrthoDB" id="5772781at2759"/>
<evidence type="ECO:0000256" key="1">
    <source>
        <dbReference type="ARBA" id="ARBA00011961"/>
    </source>
</evidence>
<dbReference type="EC" id="2.7.1.172" evidence="1"/>
<dbReference type="PIRSF" id="PIRSF006221">
    <property type="entry name" value="Ketosamine-3-kinase"/>
    <property type="match status" value="1"/>
</dbReference>
<evidence type="ECO:0000313" key="5">
    <source>
        <dbReference type="Proteomes" id="UP000664859"/>
    </source>
</evidence>
<dbReference type="SUPFAM" id="SSF56112">
    <property type="entry name" value="Protein kinase-like (PK-like)"/>
    <property type="match status" value="1"/>
</dbReference>
<dbReference type="InterPro" id="IPR016477">
    <property type="entry name" value="Fructo-/Ketosamine-3-kinase"/>
</dbReference>
<keyword evidence="3 4" id="KW-0418">Kinase</keyword>
<dbReference type="Proteomes" id="UP000664859">
    <property type="component" value="Unassembled WGS sequence"/>
</dbReference>
<comment type="catalytic activity">
    <reaction evidence="2">
        <text>N(6)-D-ribulosyl-L-lysyl-[protein] + ATP = N(6)-(3-O-phospho-D-ribulosyl)-L-lysyl-[protein] + ADP + H(+)</text>
        <dbReference type="Rhea" id="RHEA:48432"/>
        <dbReference type="Rhea" id="RHEA-COMP:12103"/>
        <dbReference type="Rhea" id="RHEA-COMP:12104"/>
        <dbReference type="ChEBI" id="CHEBI:15378"/>
        <dbReference type="ChEBI" id="CHEBI:30616"/>
        <dbReference type="ChEBI" id="CHEBI:90418"/>
        <dbReference type="ChEBI" id="CHEBI:90420"/>
        <dbReference type="ChEBI" id="CHEBI:456216"/>
        <dbReference type="EC" id="2.7.1.172"/>
    </reaction>
    <physiologicalReaction direction="left-to-right" evidence="2">
        <dbReference type="Rhea" id="RHEA:48433"/>
    </physiologicalReaction>
</comment>
<protein>
    <recommendedName>
        <fullName evidence="1">protein-ribulosamine 3-kinase</fullName>
        <ecNumber evidence="1">2.7.1.172</ecNumber>
    </recommendedName>
</protein>
<dbReference type="Pfam" id="PF03881">
    <property type="entry name" value="Fructosamin_kin"/>
    <property type="match status" value="1"/>
</dbReference>
<keyword evidence="5" id="KW-1185">Reference proteome</keyword>
<reference evidence="4" key="1">
    <citation type="submission" date="2021-02" db="EMBL/GenBank/DDBJ databases">
        <title>First Annotated Genome of the Yellow-green Alga Tribonema minus.</title>
        <authorList>
            <person name="Mahan K.M."/>
        </authorList>
    </citation>
    <scope>NUCLEOTIDE SEQUENCE</scope>
    <source>
        <strain evidence="4">UTEX B ZZ1240</strain>
    </source>
</reference>
<proteinExistence type="inferred from homology"/>
<evidence type="ECO:0000256" key="2">
    <source>
        <dbReference type="ARBA" id="ARBA00048655"/>
    </source>
</evidence>
<dbReference type="GO" id="GO:0102193">
    <property type="term" value="F:protein-ribulosamine 3-kinase activity"/>
    <property type="evidence" value="ECO:0007669"/>
    <property type="project" value="UniProtKB-EC"/>
</dbReference>
<dbReference type="Gene3D" id="3.90.1200.10">
    <property type="match status" value="1"/>
</dbReference>
<name>A0A836CC41_9STRA</name>
<comment type="caution">
    <text evidence="4">The sequence shown here is derived from an EMBL/GenBank/DDBJ whole genome shotgun (WGS) entry which is preliminary data.</text>
</comment>
<organism evidence="4 5">
    <name type="scientific">Tribonema minus</name>
    <dbReference type="NCBI Taxonomy" id="303371"/>
    <lineage>
        <taxon>Eukaryota</taxon>
        <taxon>Sar</taxon>
        <taxon>Stramenopiles</taxon>
        <taxon>Ochrophyta</taxon>
        <taxon>PX clade</taxon>
        <taxon>Xanthophyceae</taxon>
        <taxon>Tribonematales</taxon>
        <taxon>Tribonemataceae</taxon>
        <taxon>Tribonema</taxon>
    </lineage>
</organism>
<accession>A0A836CC41</accession>
<dbReference type="EMBL" id="JAFCMP010000412">
    <property type="protein sequence ID" value="KAG5180102.1"/>
    <property type="molecule type" value="Genomic_DNA"/>
</dbReference>
<dbReference type="AlphaFoldDB" id="A0A836CC41"/>
<dbReference type="InterPro" id="IPR011009">
    <property type="entry name" value="Kinase-like_dom_sf"/>
</dbReference>
<gene>
    <name evidence="4" type="ORF">JKP88DRAFT_167006</name>
</gene>
<evidence type="ECO:0000256" key="3">
    <source>
        <dbReference type="PIRNR" id="PIRNR006221"/>
    </source>
</evidence>
<comment type="similarity">
    <text evidence="3">Belongs to the fructosamine kinase family.</text>
</comment>
<dbReference type="PANTHER" id="PTHR12149:SF8">
    <property type="entry name" value="PROTEIN-RIBULOSAMINE 3-KINASE"/>
    <property type="match status" value="1"/>
</dbReference>